<evidence type="ECO:0000256" key="1">
    <source>
        <dbReference type="SAM" id="Phobius"/>
    </source>
</evidence>
<dbReference type="RefSeq" id="WP_092876351.1">
    <property type="nucleotide sequence ID" value="NZ_FOVC01000003.1"/>
</dbReference>
<evidence type="ECO:0000313" key="3">
    <source>
        <dbReference type="Proteomes" id="UP000242222"/>
    </source>
</evidence>
<accession>A0A1I4WUG3</accession>
<protein>
    <submittedName>
        <fullName evidence="2">AmpE protein</fullName>
    </submittedName>
</protein>
<feature type="transmembrane region" description="Helical" evidence="1">
    <location>
        <begin position="266"/>
        <end position="283"/>
    </location>
</feature>
<gene>
    <name evidence="2" type="ORF">SAMN05216516_10385</name>
</gene>
<dbReference type="AlphaFoldDB" id="A0A1I4WUG3"/>
<evidence type="ECO:0000313" key="2">
    <source>
        <dbReference type="EMBL" id="SFN17444.1"/>
    </source>
</evidence>
<dbReference type="NCBIfam" id="NF008219">
    <property type="entry name" value="PRK10987.1"/>
    <property type="match status" value="1"/>
</dbReference>
<dbReference type="STRING" id="1367852.SAMN05216516_10385"/>
<dbReference type="OrthoDB" id="9811967at2"/>
<reference evidence="3" key="1">
    <citation type="submission" date="2016-10" db="EMBL/GenBank/DDBJ databases">
        <authorList>
            <person name="Varghese N."/>
            <person name="Submissions S."/>
        </authorList>
    </citation>
    <scope>NUCLEOTIDE SEQUENCE [LARGE SCALE GENOMIC DNA]</scope>
    <source>
        <strain evidence="3">N6PO6</strain>
    </source>
</reference>
<proteinExistence type="predicted"/>
<feature type="transmembrane region" description="Helical" evidence="1">
    <location>
        <begin position="40"/>
        <end position="61"/>
    </location>
</feature>
<dbReference type="PANTHER" id="PTHR38684:SF1">
    <property type="entry name" value="PROTEIN AMPE"/>
    <property type="match status" value="1"/>
</dbReference>
<dbReference type="PANTHER" id="PTHR38684">
    <property type="entry name" value="PROTEIN AMPE"/>
    <property type="match status" value="1"/>
</dbReference>
<name>A0A1I4WUG3_9GAMM</name>
<dbReference type="Proteomes" id="UP000242222">
    <property type="component" value="Unassembled WGS sequence"/>
</dbReference>
<dbReference type="GO" id="GO:0046677">
    <property type="term" value="P:response to antibiotic"/>
    <property type="evidence" value="ECO:0007669"/>
    <property type="project" value="TreeGrafter"/>
</dbReference>
<feature type="transmembrane region" description="Helical" evidence="1">
    <location>
        <begin position="68"/>
        <end position="87"/>
    </location>
</feature>
<dbReference type="InterPro" id="IPR031347">
    <property type="entry name" value="AmpE"/>
</dbReference>
<dbReference type="InterPro" id="IPR052966">
    <property type="entry name" value="Beta-lactamase_Reg"/>
</dbReference>
<keyword evidence="3" id="KW-1185">Reference proteome</keyword>
<sequence length="284" mass="32282">MTLFSLLLVLGWERLFKMGQHWQIEHRIAPLLRRQRRYSLLHTLLLTLMCMALTAVCIQLLKGWFFGVPLLIFWILIGVLCIGAGSVRLHYHAYLKSASHDDTVAHQAMAEELTLIHGVPHDCDEVTYLRELQNALLWINYRFYLGPMLWFVAGGRWGPVLLVGYATLRAWQSWLARHKTPLERAQSGVDNILHWVDWIPVRLVGIAYALLGHGERALPAWFASLGDRHSAQYLVLTQLAQFSLARDPHRDKVATPRAAVSLAKRISLVMVVVVALLTIYGALV</sequence>
<keyword evidence="1" id="KW-0812">Transmembrane</keyword>
<dbReference type="EMBL" id="FOVC01000003">
    <property type="protein sequence ID" value="SFN17444.1"/>
    <property type="molecule type" value="Genomic_DNA"/>
</dbReference>
<keyword evidence="1" id="KW-1133">Transmembrane helix</keyword>
<organism evidence="2 3">
    <name type="scientific">Izhakiella capsodis</name>
    <dbReference type="NCBI Taxonomy" id="1367852"/>
    <lineage>
        <taxon>Bacteria</taxon>
        <taxon>Pseudomonadati</taxon>
        <taxon>Pseudomonadota</taxon>
        <taxon>Gammaproteobacteria</taxon>
        <taxon>Enterobacterales</taxon>
        <taxon>Erwiniaceae</taxon>
        <taxon>Izhakiella</taxon>
    </lineage>
</organism>
<dbReference type="GO" id="GO:0005886">
    <property type="term" value="C:plasma membrane"/>
    <property type="evidence" value="ECO:0007669"/>
    <property type="project" value="TreeGrafter"/>
</dbReference>
<dbReference type="Pfam" id="PF17113">
    <property type="entry name" value="AmpE"/>
    <property type="match status" value="1"/>
</dbReference>
<keyword evidence="1" id="KW-0472">Membrane</keyword>